<proteinExistence type="predicted"/>
<dbReference type="EC" id="2.7.7.65" evidence="1"/>
<dbReference type="EMBL" id="AP025516">
    <property type="protein sequence ID" value="BDD85738.1"/>
    <property type="molecule type" value="Genomic_DNA"/>
</dbReference>
<dbReference type="PANTHER" id="PTHR45138">
    <property type="entry name" value="REGULATORY COMPONENTS OF SENSORY TRANSDUCTION SYSTEM"/>
    <property type="match status" value="1"/>
</dbReference>
<feature type="domain" description="HD-GYP" evidence="4">
    <location>
        <begin position="345"/>
        <end position="541"/>
    </location>
</feature>
<dbReference type="NCBIfam" id="TIGR00254">
    <property type="entry name" value="GGDEF"/>
    <property type="match status" value="1"/>
</dbReference>
<evidence type="ECO:0000259" key="4">
    <source>
        <dbReference type="PROSITE" id="PS51832"/>
    </source>
</evidence>
<protein>
    <recommendedName>
        <fullName evidence="1">diguanylate cyclase</fullName>
        <ecNumber evidence="1">2.7.7.65</ecNumber>
    </recommendedName>
</protein>
<keyword evidence="2" id="KW-0175">Coiled coil</keyword>
<dbReference type="InterPro" id="IPR000160">
    <property type="entry name" value="GGDEF_dom"/>
</dbReference>
<evidence type="ECO:0000259" key="3">
    <source>
        <dbReference type="PROSITE" id="PS50887"/>
    </source>
</evidence>
<dbReference type="InterPro" id="IPR043128">
    <property type="entry name" value="Rev_trsase/Diguanyl_cyclase"/>
</dbReference>
<dbReference type="InterPro" id="IPR037522">
    <property type="entry name" value="HD_GYP_dom"/>
</dbReference>
<keyword evidence="6" id="KW-1185">Reference proteome</keyword>
<gene>
    <name evidence="5" type="ORF">DPPLL_01030</name>
</gene>
<dbReference type="PROSITE" id="PS51832">
    <property type="entry name" value="HD_GYP"/>
    <property type="match status" value="1"/>
</dbReference>
<dbReference type="PROSITE" id="PS50887">
    <property type="entry name" value="GGDEF"/>
    <property type="match status" value="1"/>
</dbReference>
<accession>A0ABM7W4A3</accession>
<dbReference type="Gene3D" id="3.30.70.270">
    <property type="match status" value="1"/>
</dbReference>
<sequence>MTDQQKGKVLLVSAADNQEEINEALSALGFQVFVVQKAAAVQGHCRSHDFECIILLHPPDNPWSAIRPDTDFPENIPLLLAGGRGPATVGTPGPIIFHAEPTAEAVVAYMPLLQRIRSLFREKEDRERHVNDLEQTLRQQQQSMKQHSDFLDVLASRDGLTGLYNRRHLNKVLAREFSYHLEHGSDLSLLLLDLDFFDELNKKAGRAYGDFVLNDFAARLTSMTTPKGVCFRFSGEVFVALLPETSLAEAVTMAEKIRNSLEGKAFVRGTQRYRLTLSVGIASLMEHRPEDDDQLITFAEQALFAAKAEGRNRVAVYQPARPIPGDGSSSRQTMAHVKETVAKILDKTRKSAIESLQLLAKEIAGQENQAHIKMVRRYVELIGHQMNMPESLIRTFKNASTLQTSIRLLLHNEMIRKRQEFSSDERELMNDFPYKLLELTELFDFFAGERAILLHHAERYDGYGSPEGLKGEEIPFGARLFALVDALAAMNSDRPHRKRLSPEGVVQQLVNGAGSQFDPDLVLRTLEVMKLHHLMDVAPEMINGAIQTIQAKKSSTPS</sequence>
<dbReference type="SUPFAM" id="SSF109604">
    <property type="entry name" value="HD-domain/PDEase-like"/>
    <property type="match status" value="1"/>
</dbReference>
<evidence type="ECO:0000313" key="5">
    <source>
        <dbReference type="EMBL" id="BDD85738.1"/>
    </source>
</evidence>
<dbReference type="Proteomes" id="UP000830055">
    <property type="component" value="Chromosome"/>
</dbReference>
<dbReference type="CDD" id="cd01949">
    <property type="entry name" value="GGDEF"/>
    <property type="match status" value="1"/>
</dbReference>
<dbReference type="Gene3D" id="1.10.3210.10">
    <property type="entry name" value="Hypothetical protein af1432"/>
    <property type="match status" value="1"/>
</dbReference>
<feature type="domain" description="GGDEF" evidence="3">
    <location>
        <begin position="185"/>
        <end position="319"/>
    </location>
</feature>
<dbReference type="Pfam" id="PF13487">
    <property type="entry name" value="HD_5"/>
    <property type="match status" value="1"/>
</dbReference>
<dbReference type="PANTHER" id="PTHR45138:SF24">
    <property type="entry name" value="DIGUANYLATE CYCLASE DGCC-RELATED"/>
    <property type="match status" value="1"/>
</dbReference>
<dbReference type="SUPFAM" id="SSF55073">
    <property type="entry name" value="Nucleotide cyclase"/>
    <property type="match status" value="1"/>
</dbReference>
<evidence type="ECO:0000256" key="2">
    <source>
        <dbReference type="SAM" id="Coils"/>
    </source>
</evidence>
<dbReference type="InterPro" id="IPR050469">
    <property type="entry name" value="Diguanylate_Cyclase"/>
</dbReference>
<dbReference type="RefSeq" id="WP_284152872.1">
    <property type="nucleotide sequence ID" value="NZ_AP025516.1"/>
</dbReference>
<name>A0ABM7W4A3_9BACT</name>
<evidence type="ECO:0000313" key="6">
    <source>
        <dbReference type="Proteomes" id="UP000830055"/>
    </source>
</evidence>
<organism evidence="5 6">
    <name type="scientific">Desulfofustis limnaeus</name>
    <dbReference type="NCBI Taxonomy" id="2740163"/>
    <lineage>
        <taxon>Bacteria</taxon>
        <taxon>Pseudomonadati</taxon>
        <taxon>Thermodesulfobacteriota</taxon>
        <taxon>Desulfobulbia</taxon>
        <taxon>Desulfobulbales</taxon>
        <taxon>Desulfocapsaceae</taxon>
        <taxon>Desulfofustis</taxon>
    </lineage>
</organism>
<evidence type="ECO:0000256" key="1">
    <source>
        <dbReference type="ARBA" id="ARBA00012528"/>
    </source>
</evidence>
<dbReference type="Pfam" id="PF00990">
    <property type="entry name" value="GGDEF"/>
    <property type="match status" value="1"/>
</dbReference>
<dbReference type="SMART" id="SM00267">
    <property type="entry name" value="GGDEF"/>
    <property type="match status" value="1"/>
</dbReference>
<feature type="coiled-coil region" evidence="2">
    <location>
        <begin position="116"/>
        <end position="143"/>
    </location>
</feature>
<dbReference type="InterPro" id="IPR029787">
    <property type="entry name" value="Nucleotide_cyclase"/>
</dbReference>
<reference evidence="5 6" key="1">
    <citation type="submission" date="2022-01" db="EMBL/GenBank/DDBJ databases">
        <title>Desulfofustis limnae sp. nov., a novel mesophilic sulfate-reducing bacterium isolated from marsh soil.</title>
        <authorList>
            <person name="Watanabe M."/>
            <person name="Takahashi A."/>
            <person name="Kojima H."/>
            <person name="Fukui M."/>
        </authorList>
    </citation>
    <scope>NUCLEOTIDE SEQUENCE [LARGE SCALE GENOMIC DNA]</scope>
    <source>
        <strain evidence="5 6">PPLL</strain>
    </source>
</reference>